<feature type="coiled-coil region" evidence="1">
    <location>
        <begin position="195"/>
        <end position="229"/>
    </location>
</feature>
<keyword evidence="4" id="KW-1185">Reference proteome</keyword>
<organism evidence="3 4">
    <name type="scientific">Ferrimonas lipolytica</name>
    <dbReference type="NCBI Taxonomy" id="2724191"/>
    <lineage>
        <taxon>Bacteria</taxon>
        <taxon>Pseudomonadati</taxon>
        <taxon>Pseudomonadota</taxon>
        <taxon>Gammaproteobacteria</taxon>
        <taxon>Alteromonadales</taxon>
        <taxon>Ferrimonadaceae</taxon>
        <taxon>Ferrimonas</taxon>
    </lineage>
</organism>
<sequence>MFNNDMKKEALAKLEKSFESYTSRVDYVMKQSEKLMNLRIDSGKEVIQQVEDYINGMANTPKSFDKSVTEYKAEFRCFNESLQQIELEASSADFKAKSGAAGGVAVGAGVAAFAPTAAMALATTFGTASTGTAIASLGGAAATNAALAWLGGGALTAGGAGMAGGQLLLGLAGPIGWAIGATSVLGGSFFMRKKNREIAEEANNKRKEVETYNRALNAAKREIKGLLELTESHVKGVNDLLFSLSNDAPKDYSQFNAEQKDQLTALVNHIRALSELLNKRVSA</sequence>
<dbReference type="Proteomes" id="UP000501602">
    <property type="component" value="Chromosome"/>
</dbReference>
<feature type="transmembrane region" description="Helical" evidence="2">
    <location>
        <begin position="100"/>
        <end position="122"/>
    </location>
</feature>
<keyword evidence="2" id="KW-1133">Transmembrane helix</keyword>
<accession>A0A6H1UHM2</accession>
<dbReference type="EMBL" id="CP051180">
    <property type="protein sequence ID" value="QIZ77716.1"/>
    <property type="molecule type" value="Genomic_DNA"/>
</dbReference>
<keyword evidence="2" id="KW-0812">Transmembrane</keyword>
<keyword evidence="2" id="KW-0472">Membrane</keyword>
<dbReference type="KEGG" id="fes:HER31_12900"/>
<evidence type="ECO:0000313" key="3">
    <source>
        <dbReference type="EMBL" id="QIZ77716.1"/>
    </source>
</evidence>
<reference evidence="3 4" key="1">
    <citation type="submission" date="2020-04" db="EMBL/GenBank/DDBJ databases">
        <title>Ferrimonas sp. S7 isolated from sea water.</title>
        <authorList>
            <person name="Bae S.S."/>
            <person name="Baek K."/>
        </authorList>
    </citation>
    <scope>NUCLEOTIDE SEQUENCE [LARGE SCALE GENOMIC DNA]</scope>
    <source>
        <strain evidence="3 4">S7</strain>
    </source>
</reference>
<gene>
    <name evidence="3" type="ORF">HER31_12900</name>
</gene>
<feature type="transmembrane region" description="Helical" evidence="2">
    <location>
        <begin position="134"/>
        <end position="155"/>
    </location>
</feature>
<protein>
    <submittedName>
        <fullName evidence="3">Uncharacterized protein</fullName>
    </submittedName>
</protein>
<evidence type="ECO:0000313" key="4">
    <source>
        <dbReference type="Proteomes" id="UP000501602"/>
    </source>
</evidence>
<evidence type="ECO:0000256" key="1">
    <source>
        <dbReference type="SAM" id="Coils"/>
    </source>
</evidence>
<name>A0A6H1UHM2_9GAMM</name>
<keyword evidence="1" id="KW-0175">Coiled coil</keyword>
<evidence type="ECO:0000256" key="2">
    <source>
        <dbReference type="SAM" id="Phobius"/>
    </source>
</evidence>
<feature type="transmembrane region" description="Helical" evidence="2">
    <location>
        <begin position="167"/>
        <end position="190"/>
    </location>
</feature>
<dbReference type="RefSeq" id="WP_168660975.1">
    <property type="nucleotide sequence ID" value="NZ_CP051180.1"/>
</dbReference>
<proteinExistence type="predicted"/>
<dbReference type="AlphaFoldDB" id="A0A6H1UHM2"/>